<name>A0AAU8EHJ9_9CAUD</name>
<accession>A0AAU8EHJ9</accession>
<evidence type="ECO:0000313" key="1">
    <source>
        <dbReference type="EMBL" id="XCG99309.1"/>
    </source>
</evidence>
<gene>
    <name evidence="1" type="ORF">Harbringer_077</name>
</gene>
<dbReference type="EMBL" id="PP854833">
    <property type="protein sequence ID" value="XCG99309.1"/>
    <property type="molecule type" value="Genomic_DNA"/>
</dbReference>
<sequence>MSSKQHSKPLTLAYSPAIVILLNSLLNRSTPSLTVGTPQGTRLDSLL</sequence>
<reference evidence="1" key="1">
    <citation type="submission" date="2024-05" db="EMBL/GenBank/DDBJ databases">
        <authorList>
            <person name="Abreu G."/>
            <person name="Garcia E."/>
            <person name="Oliveira H."/>
        </authorList>
    </citation>
    <scope>NUCLEOTIDE SEQUENCE</scope>
</reference>
<proteinExistence type="predicted"/>
<protein>
    <submittedName>
        <fullName evidence="1">Uncharacterized protein</fullName>
    </submittedName>
</protein>
<organism evidence="1">
    <name type="scientific">Erwinia phage Harbringer</name>
    <dbReference type="NCBI Taxonomy" id="3158978"/>
    <lineage>
        <taxon>Viruses</taxon>
        <taxon>Duplodnaviria</taxon>
        <taxon>Heunggongvirae</taxon>
        <taxon>Uroviricota</taxon>
        <taxon>Caudoviricetes</taxon>
        <taxon>Andersonviridae</taxon>
        <taxon>Ounavirinae</taxon>
        <taxon>Kolesnikvirus</taxon>
    </lineage>
</organism>